<evidence type="ECO:0000256" key="2">
    <source>
        <dbReference type="ARBA" id="ARBA00023125"/>
    </source>
</evidence>
<comment type="caution">
    <text evidence="5">The sequence shown here is derived from an EMBL/GenBank/DDBJ whole genome shotgun (WGS) entry which is preliminary data.</text>
</comment>
<dbReference type="SUPFAM" id="SSF47413">
    <property type="entry name" value="lambda repressor-like DNA-binding domains"/>
    <property type="match status" value="1"/>
</dbReference>
<proteinExistence type="predicted"/>
<dbReference type="RefSeq" id="WP_265896971.1">
    <property type="nucleotide sequence ID" value="NZ_JAPIVE010000006.1"/>
</dbReference>
<sequence>MSTFDDLKASLEEAVKINEGSLEGKRTRHNVIDVIAIRARLQVSQADFANAIGVSLETIQHWENARRTPTGMAAKVLATIQKRPEFYRELESH</sequence>
<organism evidence="5 6">
    <name type="scientific">Larsenimonas rhizosphaerae</name>
    <dbReference type="NCBI Taxonomy" id="2944682"/>
    <lineage>
        <taxon>Bacteria</taxon>
        <taxon>Pseudomonadati</taxon>
        <taxon>Pseudomonadota</taxon>
        <taxon>Gammaproteobacteria</taxon>
        <taxon>Oceanospirillales</taxon>
        <taxon>Halomonadaceae</taxon>
        <taxon>Larsenimonas</taxon>
    </lineage>
</organism>
<keyword evidence="3" id="KW-0804">Transcription</keyword>
<dbReference type="AlphaFoldDB" id="A0AA41ZNJ5"/>
<keyword evidence="2" id="KW-0238">DNA-binding</keyword>
<evidence type="ECO:0000256" key="1">
    <source>
        <dbReference type="ARBA" id="ARBA00023015"/>
    </source>
</evidence>
<keyword evidence="6" id="KW-1185">Reference proteome</keyword>
<dbReference type="InterPro" id="IPR001387">
    <property type="entry name" value="Cro/C1-type_HTH"/>
</dbReference>
<evidence type="ECO:0000259" key="4">
    <source>
        <dbReference type="PROSITE" id="PS50943"/>
    </source>
</evidence>
<feature type="domain" description="HTH cro/C1-type" evidence="4">
    <location>
        <begin position="34"/>
        <end position="70"/>
    </location>
</feature>
<dbReference type="EMBL" id="JAPIVE010000006">
    <property type="protein sequence ID" value="MCX2525581.1"/>
    <property type="molecule type" value="Genomic_DNA"/>
</dbReference>
<dbReference type="Proteomes" id="UP001165678">
    <property type="component" value="Unassembled WGS sequence"/>
</dbReference>
<dbReference type="PROSITE" id="PS50943">
    <property type="entry name" value="HTH_CROC1"/>
    <property type="match status" value="1"/>
</dbReference>
<dbReference type="InterPro" id="IPR047761">
    <property type="entry name" value="NadS-like"/>
</dbReference>
<evidence type="ECO:0000256" key="3">
    <source>
        <dbReference type="ARBA" id="ARBA00023163"/>
    </source>
</evidence>
<evidence type="ECO:0000313" key="5">
    <source>
        <dbReference type="EMBL" id="MCX2525581.1"/>
    </source>
</evidence>
<dbReference type="GO" id="GO:0003677">
    <property type="term" value="F:DNA binding"/>
    <property type="evidence" value="ECO:0007669"/>
    <property type="project" value="UniProtKB-KW"/>
</dbReference>
<evidence type="ECO:0000313" key="6">
    <source>
        <dbReference type="Proteomes" id="UP001165678"/>
    </source>
</evidence>
<keyword evidence="1" id="KW-0805">Transcription regulation</keyword>
<dbReference type="Gene3D" id="1.10.260.40">
    <property type="entry name" value="lambda repressor-like DNA-binding domains"/>
    <property type="match status" value="1"/>
</dbReference>
<accession>A0AA41ZNJ5</accession>
<name>A0AA41ZNJ5_9GAMM</name>
<dbReference type="NCBIfam" id="NF041265">
    <property type="entry name" value="NadS"/>
    <property type="match status" value="1"/>
</dbReference>
<dbReference type="Pfam" id="PF01381">
    <property type="entry name" value="HTH_3"/>
    <property type="match status" value="1"/>
</dbReference>
<dbReference type="InterPro" id="IPR052359">
    <property type="entry name" value="HTH-type_reg/antitoxin"/>
</dbReference>
<dbReference type="CDD" id="cd00093">
    <property type="entry name" value="HTH_XRE"/>
    <property type="match status" value="1"/>
</dbReference>
<dbReference type="SMART" id="SM00530">
    <property type="entry name" value="HTH_XRE"/>
    <property type="match status" value="1"/>
</dbReference>
<dbReference type="InterPro" id="IPR010982">
    <property type="entry name" value="Lambda_DNA-bd_dom_sf"/>
</dbReference>
<protein>
    <submittedName>
        <fullName evidence="5">NadS family protein</fullName>
    </submittedName>
</protein>
<dbReference type="PANTHER" id="PTHR36511:SF3">
    <property type="entry name" value="ANTITOXIN HIGA-2"/>
    <property type="match status" value="1"/>
</dbReference>
<dbReference type="PANTHER" id="PTHR36511">
    <property type="entry name" value="MERR FAMILY BACTERIAL REGULATORY PROTEIN"/>
    <property type="match status" value="1"/>
</dbReference>
<reference evidence="5" key="1">
    <citation type="submission" date="2022-11" db="EMBL/GenBank/DDBJ databases">
        <title>Larsenimonas rhizosphaerae sp. nov., isolated from a tidal mudflat.</title>
        <authorList>
            <person name="Lee S.D."/>
            <person name="Kim I.S."/>
        </authorList>
    </citation>
    <scope>NUCLEOTIDE SEQUENCE</scope>
    <source>
        <strain evidence="5">GH2-1</strain>
    </source>
</reference>
<gene>
    <name evidence="5" type="primary">nadS</name>
    <name evidence="5" type="ORF">OQ287_15165</name>
</gene>